<name>A0AAN9IX19_CROPI</name>
<comment type="caution">
    <text evidence="2">The sequence shown here is derived from an EMBL/GenBank/DDBJ whole genome shotgun (WGS) entry which is preliminary data.</text>
</comment>
<evidence type="ECO:0000313" key="3">
    <source>
        <dbReference type="Proteomes" id="UP001372338"/>
    </source>
</evidence>
<dbReference type="AlphaFoldDB" id="A0AAN9IX19"/>
<dbReference type="Proteomes" id="UP001372338">
    <property type="component" value="Unassembled WGS sequence"/>
</dbReference>
<accession>A0AAN9IX19</accession>
<keyword evidence="1" id="KW-0732">Signal</keyword>
<evidence type="ECO:0000313" key="2">
    <source>
        <dbReference type="EMBL" id="KAK7287561.1"/>
    </source>
</evidence>
<feature type="signal peptide" evidence="1">
    <location>
        <begin position="1"/>
        <end position="16"/>
    </location>
</feature>
<keyword evidence="3" id="KW-1185">Reference proteome</keyword>
<feature type="chain" id="PRO_5042902463" evidence="1">
    <location>
        <begin position="17"/>
        <end position="83"/>
    </location>
</feature>
<evidence type="ECO:0000256" key="1">
    <source>
        <dbReference type="SAM" id="SignalP"/>
    </source>
</evidence>
<gene>
    <name evidence="2" type="ORF">RIF29_00842</name>
</gene>
<proteinExistence type="predicted"/>
<dbReference type="EMBL" id="JAYWIO010000001">
    <property type="protein sequence ID" value="KAK7287561.1"/>
    <property type="molecule type" value="Genomic_DNA"/>
</dbReference>
<protein>
    <submittedName>
        <fullName evidence="2">Uncharacterized protein</fullName>
    </submittedName>
</protein>
<reference evidence="2 3" key="1">
    <citation type="submission" date="2024-01" db="EMBL/GenBank/DDBJ databases">
        <title>The genomes of 5 underutilized Papilionoideae crops provide insights into root nodulation and disease resistanc.</title>
        <authorList>
            <person name="Yuan L."/>
        </authorList>
    </citation>
    <scope>NUCLEOTIDE SEQUENCE [LARGE SCALE GENOMIC DNA]</scope>
    <source>
        <strain evidence="2">ZHUSHIDOU_FW_LH</strain>
        <tissue evidence="2">Leaf</tissue>
    </source>
</reference>
<organism evidence="2 3">
    <name type="scientific">Crotalaria pallida</name>
    <name type="common">Smooth rattlebox</name>
    <name type="synonym">Crotalaria striata</name>
    <dbReference type="NCBI Taxonomy" id="3830"/>
    <lineage>
        <taxon>Eukaryota</taxon>
        <taxon>Viridiplantae</taxon>
        <taxon>Streptophyta</taxon>
        <taxon>Embryophyta</taxon>
        <taxon>Tracheophyta</taxon>
        <taxon>Spermatophyta</taxon>
        <taxon>Magnoliopsida</taxon>
        <taxon>eudicotyledons</taxon>
        <taxon>Gunneridae</taxon>
        <taxon>Pentapetalae</taxon>
        <taxon>rosids</taxon>
        <taxon>fabids</taxon>
        <taxon>Fabales</taxon>
        <taxon>Fabaceae</taxon>
        <taxon>Papilionoideae</taxon>
        <taxon>50 kb inversion clade</taxon>
        <taxon>genistoids sensu lato</taxon>
        <taxon>core genistoids</taxon>
        <taxon>Crotalarieae</taxon>
        <taxon>Crotalaria</taxon>
    </lineage>
</organism>
<sequence>MNGVCCSSSLCSLVLQLRHFSLWFSTCLNAWRLMIKAKEPKLLQDLSYNDLSGSLPSWVNQQNLDLCIVFKGQGEDLFIASFR</sequence>